<proteinExistence type="predicted"/>
<evidence type="ECO:0000313" key="2">
    <source>
        <dbReference type="EMBL" id="MBW8198899.1"/>
    </source>
</evidence>
<evidence type="ECO:0000313" key="3">
    <source>
        <dbReference type="Proteomes" id="UP001196136"/>
    </source>
</evidence>
<dbReference type="RefSeq" id="WP_220112578.1">
    <property type="nucleotide sequence ID" value="NZ_JAHZSV010000003.1"/>
</dbReference>
<dbReference type="InterPro" id="IPR003959">
    <property type="entry name" value="ATPase_AAA_core"/>
</dbReference>
<protein>
    <submittedName>
        <fullName evidence="2">AAA family ATPase</fullName>
    </submittedName>
</protein>
<dbReference type="EMBL" id="JAHZSV010000003">
    <property type="protein sequence ID" value="MBW8198899.1"/>
    <property type="molecule type" value="Genomic_DNA"/>
</dbReference>
<dbReference type="CDD" id="cd00267">
    <property type="entry name" value="ABC_ATPase"/>
    <property type="match status" value="1"/>
</dbReference>
<accession>A0ABS7EMT4</accession>
<reference evidence="2 3" key="1">
    <citation type="submission" date="2021-08" db="EMBL/GenBank/DDBJ databases">
        <title>Muricauda profundi sp. nov., a marine bacterium isolated from deep seawater of the Mariana Trench.</title>
        <authorList>
            <person name="Wei Y."/>
        </authorList>
    </citation>
    <scope>NUCLEOTIDE SEQUENCE [LARGE SCALE GENOMIC DNA]</scope>
    <source>
        <strain evidence="2 3">W52</strain>
    </source>
</reference>
<feature type="domain" description="ATPase AAA-type core" evidence="1">
    <location>
        <begin position="266"/>
        <end position="420"/>
    </location>
</feature>
<keyword evidence="3" id="KW-1185">Reference proteome</keyword>
<dbReference type="PANTHER" id="PTHR32182">
    <property type="entry name" value="DNA REPLICATION AND REPAIR PROTEIN RECF"/>
    <property type="match status" value="1"/>
</dbReference>
<dbReference type="Pfam" id="PF13304">
    <property type="entry name" value="AAA_21"/>
    <property type="match status" value="1"/>
</dbReference>
<gene>
    <name evidence="2" type="ORF">K1F36_03595</name>
</gene>
<dbReference type="Proteomes" id="UP001196136">
    <property type="component" value="Unassembled WGS sequence"/>
</dbReference>
<dbReference type="SUPFAM" id="SSF52540">
    <property type="entry name" value="P-loop containing nucleoside triphosphate hydrolases"/>
    <property type="match status" value="1"/>
</dbReference>
<dbReference type="PANTHER" id="PTHR32182:SF22">
    <property type="entry name" value="ATP-DEPENDENT ENDONUCLEASE, OLD FAMILY-RELATED"/>
    <property type="match status" value="1"/>
</dbReference>
<organism evidence="2 3">
    <name type="scientific">Flagellimonas abyssi</name>
    <dbReference type="NCBI Taxonomy" id="2864871"/>
    <lineage>
        <taxon>Bacteria</taxon>
        <taxon>Pseudomonadati</taxon>
        <taxon>Bacteroidota</taxon>
        <taxon>Flavobacteriia</taxon>
        <taxon>Flavobacteriales</taxon>
        <taxon>Flavobacteriaceae</taxon>
        <taxon>Flagellimonas</taxon>
    </lineage>
</organism>
<name>A0ABS7EMT4_9FLAO</name>
<dbReference type="Gene3D" id="3.40.50.300">
    <property type="entry name" value="P-loop containing nucleotide triphosphate hydrolases"/>
    <property type="match status" value="1"/>
</dbReference>
<dbReference type="InterPro" id="IPR027417">
    <property type="entry name" value="P-loop_NTPase"/>
</dbReference>
<comment type="caution">
    <text evidence="2">The sequence shown here is derived from an EMBL/GenBank/DDBJ whole genome shotgun (WGS) entry which is preliminary data.</text>
</comment>
<sequence length="532" mass="62739">MMKVKKLWISQYKNLEDSTFTFNSDLTSLLVGKNGLGKSNLIEVLAIIFRDLDLLNTKSDFENWPYDEDKFEYIINYECYDNDIEITLKKGQFQIKSRAKEGESEYHIVSFKSFIEDRKEQYLPKYTIGYYSGENKRIGKIIEQHELIEKEKLKNFQKKKSEEEESLNLRKLFFTENHHSQILLLTLALYKEDEEFKEKINQLFNEYLGIEEIVNFEIRFNNPNWDYSKIAGVNKGMDFLIANISDKVNYPFWNIKGKVDLLLTRFYNHQIENSSEPYSYENEGEDSRKFIKEFLVFDDIKISSFIKELKDVFKHPIDFFDALEACTVIDILNTISFKVVKNNVDEPIDFEQLSEGEQQLLTVLGLILVTGNDDCLFLLDEPDTHLNPDWQRDYPRLIEHFNLNDFNSHIIIATHSPLIVQSSENTDVFLFKEVKGEIIIDSEKHQIHNWRIDQVLQSEYFGFTNTRPVKLDDFMKKRDEILSKEKVTSEDIKYLEKLDQEIGSLPSGETLNDFEAMRLLNEILRESQGDKN</sequence>
<evidence type="ECO:0000259" key="1">
    <source>
        <dbReference type="Pfam" id="PF13304"/>
    </source>
</evidence>